<evidence type="ECO:0000313" key="5">
    <source>
        <dbReference type="Proteomes" id="UP000269721"/>
    </source>
</evidence>
<feature type="domain" description="Upf1" evidence="3">
    <location>
        <begin position="1"/>
        <end position="302"/>
    </location>
</feature>
<gene>
    <name evidence="4" type="ORF">BDK51DRAFT_36766</name>
</gene>
<dbReference type="OrthoDB" id="6513042at2759"/>
<dbReference type="PROSITE" id="PS51997">
    <property type="entry name" value="UPF1_CH_RICH"/>
    <property type="match status" value="1"/>
</dbReference>
<reference evidence="5" key="1">
    <citation type="journal article" date="2018" name="Nat. Microbiol.">
        <title>Leveraging single-cell genomics to expand the fungal tree of life.</title>
        <authorList>
            <person name="Ahrendt S.R."/>
            <person name="Quandt C.A."/>
            <person name="Ciobanu D."/>
            <person name="Clum A."/>
            <person name="Salamov A."/>
            <person name="Andreopoulos B."/>
            <person name="Cheng J.F."/>
            <person name="Woyke T."/>
            <person name="Pelin A."/>
            <person name="Henrissat B."/>
            <person name="Reynolds N.K."/>
            <person name="Benny G.L."/>
            <person name="Smith M.E."/>
            <person name="James T.Y."/>
            <person name="Grigoriev I.V."/>
        </authorList>
    </citation>
    <scope>NUCLEOTIDE SEQUENCE [LARGE SCALE GENOMIC DNA]</scope>
</reference>
<dbReference type="GO" id="GO:0003723">
    <property type="term" value="F:RNA binding"/>
    <property type="evidence" value="ECO:0007669"/>
    <property type="project" value="InterPro"/>
</dbReference>
<keyword evidence="4" id="KW-0547">Nucleotide-binding</keyword>
<sequence>MRRPRQGQTATASTLPLQSDLPRNSQNSKASANINSLSSPLHPQFQDTQGSEYQYTDFTAPSQTQSHHVLSQSQTDSLSLKATQLSLADHDDDDHIAFVEGDDAESRRPPVRKAPPKPNDNDDPLDTSLDSQLNFEEPDIDIHDDSMLDFQKFEPILRNPRPVLRRKMPHLLEMVLQFAREYLGFAHYLPPRPCKAQGGLPSPRVAARGDRPRMLQLRLQKRVLAWVHSGEIRYRRGPAVQPCASIPSSKDMNWDLAQWLPLIDDRSFLTWLVKIPAEQEVLRARRITAPQINKLEEMWKENAQATLEDLEKPGIDDEPAPVLLK</sequence>
<dbReference type="GO" id="GO:0005524">
    <property type="term" value="F:ATP binding"/>
    <property type="evidence" value="ECO:0007669"/>
    <property type="project" value="InterPro"/>
</dbReference>
<dbReference type="GO" id="GO:0005737">
    <property type="term" value="C:cytoplasm"/>
    <property type="evidence" value="ECO:0007669"/>
    <property type="project" value="InterPro"/>
</dbReference>
<evidence type="ECO:0000256" key="2">
    <source>
        <dbReference type="SAM" id="MobiDB-lite"/>
    </source>
</evidence>
<dbReference type="Pfam" id="PF09416">
    <property type="entry name" value="UPF1_Zn_bind"/>
    <property type="match status" value="1"/>
</dbReference>
<dbReference type="AlphaFoldDB" id="A0A4P9WCT6"/>
<protein>
    <submittedName>
        <fullName evidence="4">RNA helicase-domain-containing protein</fullName>
    </submittedName>
</protein>
<dbReference type="GO" id="GO:0000184">
    <property type="term" value="P:nuclear-transcribed mRNA catabolic process, nonsense-mediated decay"/>
    <property type="evidence" value="ECO:0007669"/>
    <property type="project" value="InterPro"/>
</dbReference>
<dbReference type="EMBL" id="KZ996326">
    <property type="protein sequence ID" value="RKO89038.1"/>
    <property type="molecule type" value="Genomic_DNA"/>
</dbReference>
<keyword evidence="4" id="KW-0067">ATP-binding</keyword>
<keyword evidence="5" id="KW-1185">Reference proteome</keyword>
<dbReference type="Proteomes" id="UP000269721">
    <property type="component" value="Unassembled WGS sequence"/>
</dbReference>
<feature type="region of interest" description="Disordered" evidence="2">
    <location>
        <begin position="1"/>
        <end position="54"/>
    </location>
</feature>
<dbReference type="InterPro" id="IPR018999">
    <property type="entry name" value="UPF1_CH/ZBD"/>
</dbReference>
<evidence type="ECO:0000313" key="4">
    <source>
        <dbReference type="EMBL" id="RKO89038.1"/>
    </source>
</evidence>
<dbReference type="GO" id="GO:0003724">
    <property type="term" value="F:RNA helicase activity"/>
    <property type="evidence" value="ECO:0007669"/>
    <property type="project" value="InterPro"/>
</dbReference>
<organism evidence="4 5">
    <name type="scientific">Blyttiomyces helicus</name>
    <dbReference type="NCBI Taxonomy" id="388810"/>
    <lineage>
        <taxon>Eukaryota</taxon>
        <taxon>Fungi</taxon>
        <taxon>Fungi incertae sedis</taxon>
        <taxon>Chytridiomycota</taxon>
        <taxon>Chytridiomycota incertae sedis</taxon>
        <taxon>Chytridiomycetes</taxon>
        <taxon>Chytridiomycetes incertae sedis</taxon>
        <taxon>Blyttiomyces</taxon>
    </lineage>
</organism>
<comment type="caution">
    <text evidence="1">Lacks conserved residue(s) required for the propagation of feature annotation.</text>
</comment>
<keyword evidence="4" id="KW-0378">Hydrolase</keyword>
<evidence type="ECO:0000256" key="1">
    <source>
        <dbReference type="PROSITE-ProRule" id="PRU01341"/>
    </source>
</evidence>
<evidence type="ECO:0000259" key="3">
    <source>
        <dbReference type="PROSITE" id="PS51997"/>
    </source>
</evidence>
<proteinExistence type="predicted"/>
<accession>A0A4P9WCT6</accession>
<name>A0A4P9WCT6_9FUNG</name>
<feature type="region of interest" description="Disordered" evidence="2">
    <location>
        <begin position="99"/>
        <end position="131"/>
    </location>
</feature>
<keyword evidence="4" id="KW-0347">Helicase</keyword>
<dbReference type="GO" id="GO:0008270">
    <property type="term" value="F:zinc ion binding"/>
    <property type="evidence" value="ECO:0007669"/>
    <property type="project" value="InterPro"/>
</dbReference>